<sequence>MSIENVYEREKWKGKGERSIRSDKELASDIGRLGYPTVEKGKSKRRSLNKQCMDRESNIGRECINPVSCLYGLVSVVLKDFAI</sequence>
<proteinExistence type="predicted"/>
<name>A0ABD2BHY7_VESMC</name>
<protein>
    <submittedName>
        <fullName evidence="1">Uncharacterized protein</fullName>
    </submittedName>
</protein>
<gene>
    <name evidence="1" type="ORF">V1477_014480</name>
</gene>
<organism evidence="1 2">
    <name type="scientific">Vespula maculifrons</name>
    <name type="common">Eastern yellow jacket</name>
    <name type="synonym">Wasp</name>
    <dbReference type="NCBI Taxonomy" id="7453"/>
    <lineage>
        <taxon>Eukaryota</taxon>
        <taxon>Metazoa</taxon>
        <taxon>Ecdysozoa</taxon>
        <taxon>Arthropoda</taxon>
        <taxon>Hexapoda</taxon>
        <taxon>Insecta</taxon>
        <taxon>Pterygota</taxon>
        <taxon>Neoptera</taxon>
        <taxon>Endopterygota</taxon>
        <taxon>Hymenoptera</taxon>
        <taxon>Apocrita</taxon>
        <taxon>Aculeata</taxon>
        <taxon>Vespoidea</taxon>
        <taxon>Vespidae</taxon>
        <taxon>Vespinae</taxon>
        <taxon>Vespula</taxon>
    </lineage>
</organism>
<comment type="caution">
    <text evidence="1">The sequence shown here is derived from an EMBL/GenBank/DDBJ whole genome shotgun (WGS) entry which is preliminary data.</text>
</comment>
<keyword evidence="2" id="KW-1185">Reference proteome</keyword>
<accession>A0ABD2BHY7</accession>
<dbReference type="EMBL" id="JAYRBN010000075">
    <property type="protein sequence ID" value="KAL2732239.1"/>
    <property type="molecule type" value="Genomic_DNA"/>
</dbReference>
<dbReference type="AlphaFoldDB" id="A0ABD2BHY7"/>
<reference evidence="1 2" key="1">
    <citation type="journal article" date="2024" name="Ann. Entomol. Soc. Am.">
        <title>Genomic analyses of the southern and eastern yellowjacket wasps (Hymenoptera: Vespidae) reveal evolutionary signatures of social life.</title>
        <authorList>
            <person name="Catto M.A."/>
            <person name="Caine P.B."/>
            <person name="Orr S.E."/>
            <person name="Hunt B.G."/>
            <person name="Goodisman M.A.D."/>
        </authorList>
    </citation>
    <scope>NUCLEOTIDE SEQUENCE [LARGE SCALE GENOMIC DNA]</scope>
    <source>
        <strain evidence="1">232</strain>
        <tissue evidence="1">Head and thorax</tissue>
    </source>
</reference>
<dbReference type="Proteomes" id="UP001607303">
    <property type="component" value="Unassembled WGS sequence"/>
</dbReference>
<evidence type="ECO:0000313" key="1">
    <source>
        <dbReference type="EMBL" id="KAL2732239.1"/>
    </source>
</evidence>
<evidence type="ECO:0000313" key="2">
    <source>
        <dbReference type="Proteomes" id="UP001607303"/>
    </source>
</evidence>